<dbReference type="InterPro" id="IPR037026">
    <property type="entry name" value="Vgr_OB-fold_dom_sf"/>
</dbReference>
<dbReference type="SUPFAM" id="SSF69255">
    <property type="entry name" value="gp5 N-terminal domain-like"/>
    <property type="match status" value="1"/>
</dbReference>
<sequence length="242" mass="26180">MNLGAFDWHEQGRGSDSEGIVRGVMIATVTNNSDPDNLGRVKLKFPIRENEHETDWAPIVSLMTGSNMGTLFIPEVGDEVLVAFHLGYLDQPFVIGGLWNQNKKPPAKHEKNDIRKVRTRAGHELIFQDTDSDGKITLKTNAGLKLDISEKDDSVTLATKNAQQSVTLTGGSKNSIEIKAGTSKITLNNQGQITIESSNSVQVKGTQISLEAQAQMSLKAAASLDLKSDGIVTIKGSLVKIN</sequence>
<dbReference type="Pfam" id="PF04717">
    <property type="entry name" value="Phage_base_V"/>
    <property type="match status" value="1"/>
</dbReference>
<dbReference type="AlphaFoldDB" id="A0A7X0ST28"/>
<dbReference type="EMBL" id="JACJVO010000051">
    <property type="protein sequence ID" value="MBB6735601.1"/>
    <property type="molecule type" value="Genomic_DNA"/>
</dbReference>
<evidence type="ECO:0000313" key="2">
    <source>
        <dbReference type="EMBL" id="MBB6735601.1"/>
    </source>
</evidence>
<accession>A0A7X0ST28</accession>
<dbReference type="InterPro" id="IPR006531">
    <property type="entry name" value="Gp5/Vgr_OB"/>
</dbReference>
<name>A0A7X0ST28_9BACL</name>
<dbReference type="SUPFAM" id="SSF69349">
    <property type="entry name" value="Phage fibre proteins"/>
    <property type="match status" value="1"/>
</dbReference>
<dbReference type="Gene3D" id="2.40.50.230">
    <property type="entry name" value="Gp5 N-terminal domain"/>
    <property type="match status" value="1"/>
</dbReference>
<evidence type="ECO:0000259" key="1">
    <source>
        <dbReference type="Pfam" id="PF04717"/>
    </source>
</evidence>
<proteinExistence type="predicted"/>
<organism evidence="2 3">
    <name type="scientific">Cohnella zeiphila</name>
    <dbReference type="NCBI Taxonomy" id="2761120"/>
    <lineage>
        <taxon>Bacteria</taxon>
        <taxon>Bacillati</taxon>
        <taxon>Bacillota</taxon>
        <taxon>Bacilli</taxon>
        <taxon>Bacillales</taxon>
        <taxon>Paenibacillaceae</taxon>
        <taxon>Cohnella</taxon>
    </lineage>
</organism>
<evidence type="ECO:0000313" key="3">
    <source>
        <dbReference type="Proteomes" id="UP000564644"/>
    </source>
</evidence>
<keyword evidence="3" id="KW-1185">Reference proteome</keyword>
<reference evidence="2 3" key="1">
    <citation type="submission" date="2020-08" db="EMBL/GenBank/DDBJ databases">
        <title>Cohnella phylogeny.</title>
        <authorList>
            <person name="Dunlap C."/>
        </authorList>
    </citation>
    <scope>NUCLEOTIDE SEQUENCE [LARGE SCALE GENOMIC DNA]</scope>
    <source>
        <strain evidence="2 3">CBP 2801</strain>
    </source>
</reference>
<protein>
    <recommendedName>
        <fullName evidence="1">Gp5/Type VI secretion system Vgr protein OB-fold domain-containing protein</fullName>
    </recommendedName>
</protein>
<dbReference type="Proteomes" id="UP000564644">
    <property type="component" value="Unassembled WGS sequence"/>
</dbReference>
<dbReference type="RefSeq" id="WP_185133251.1">
    <property type="nucleotide sequence ID" value="NZ_JACJVO010000051.1"/>
</dbReference>
<gene>
    <name evidence="2" type="ORF">H7C18_32295</name>
</gene>
<comment type="caution">
    <text evidence="2">The sequence shown here is derived from an EMBL/GenBank/DDBJ whole genome shotgun (WGS) entry which is preliminary data.</text>
</comment>
<feature type="domain" description="Gp5/Type VI secretion system Vgr protein OB-fold" evidence="1">
    <location>
        <begin position="26"/>
        <end position="99"/>
    </location>
</feature>